<proteinExistence type="predicted"/>
<sequence length="201" mass="21462">MMDEVKEAFGRVSGGMLTGTLARMFAGVAETVTRGEAGEADRLSEGGTMSAVHQGQRGLPQTDIQAAIRVATGQLASITGVLAQTLDSPTAGTSLPAHPPDRSSGGDSDGEDDDDDDDDDDWRVRISKAKEAADRMVESAKVLQDVDVSDSAAWEAMRGYAVKAKEAAEKAARSIANATIQWKLTEELRREALCYRITYPE</sequence>
<organism evidence="1 2">
    <name type="scientific">Nemania bipapillata</name>
    <dbReference type="NCBI Taxonomy" id="110536"/>
    <lineage>
        <taxon>Eukaryota</taxon>
        <taxon>Fungi</taxon>
        <taxon>Dikarya</taxon>
        <taxon>Ascomycota</taxon>
        <taxon>Pezizomycotina</taxon>
        <taxon>Sordariomycetes</taxon>
        <taxon>Xylariomycetidae</taxon>
        <taxon>Xylariales</taxon>
        <taxon>Xylariaceae</taxon>
        <taxon>Nemania</taxon>
    </lineage>
</organism>
<comment type="caution">
    <text evidence="1">The sequence shown here is derived from an EMBL/GenBank/DDBJ whole genome shotgun (WGS) entry which is preliminary data.</text>
</comment>
<dbReference type="EMBL" id="JAPESX010002854">
    <property type="protein sequence ID" value="KAJ8106391.1"/>
    <property type="molecule type" value="Genomic_DNA"/>
</dbReference>
<evidence type="ECO:0000313" key="1">
    <source>
        <dbReference type="EMBL" id="KAJ8106391.1"/>
    </source>
</evidence>
<keyword evidence="2" id="KW-1185">Reference proteome</keyword>
<evidence type="ECO:0000313" key="2">
    <source>
        <dbReference type="Proteomes" id="UP001153334"/>
    </source>
</evidence>
<accession>A0ACC2HTW1</accession>
<protein>
    <submittedName>
        <fullName evidence="1">Uncharacterized protein</fullName>
    </submittedName>
</protein>
<dbReference type="Proteomes" id="UP001153334">
    <property type="component" value="Unassembled WGS sequence"/>
</dbReference>
<reference evidence="1" key="1">
    <citation type="submission" date="2022-11" db="EMBL/GenBank/DDBJ databases">
        <title>Genome Sequence of Nemania bipapillata.</title>
        <authorList>
            <person name="Buettner E."/>
        </authorList>
    </citation>
    <scope>NUCLEOTIDE SEQUENCE</scope>
    <source>
        <strain evidence="1">CP14</strain>
    </source>
</reference>
<gene>
    <name evidence="1" type="ORF">ONZ43_g7080</name>
</gene>
<name>A0ACC2HTW1_9PEZI</name>